<comment type="caution">
    <text evidence="3">The sequence shown here is derived from an EMBL/GenBank/DDBJ whole genome shotgun (WGS) entry which is preliminary data.</text>
</comment>
<keyword evidence="4" id="KW-1185">Reference proteome</keyword>
<reference evidence="3 4" key="1">
    <citation type="journal article" date="2021" name="Commun. Biol.">
        <title>The genome of Shorea leprosula (Dipterocarpaceae) highlights the ecological relevance of drought in aseasonal tropical rainforests.</title>
        <authorList>
            <person name="Ng K.K.S."/>
            <person name="Kobayashi M.J."/>
            <person name="Fawcett J.A."/>
            <person name="Hatakeyama M."/>
            <person name="Paape T."/>
            <person name="Ng C.H."/>
            <person name="Ang C.C."/>
            <person name="Tnah L.H."/>
            <person name="Lee C.T."/>
            <person name="Nishiyama T."/>
            <person name="Sese J."/>
            <person name="O'Brien M.J."/>
            <person name="Copetti D."/>
            <person name="Mohd Noor M.I."/>
            <person name="Ong R.C."/>
            <person name="Putra M."/>
            <person name="Sireger I.Z."/>
            <person name="Indrioko S."/>
            <person name="Kosugi Y."/>
            <person name="Izuno A."/>
            <person name="Isagi Y."/>
            <person name="Lee S.L."/>
            <person name="Shimizu K.K."/>
        </authorList>
    </citation>
    <scope>NUCLEOTIDE SEQUENCE [LARGE SCALE GENOMIC DNA]</scope>
    <source>
        <strain evidence="3">214</strain>
    </source>
</reference>
<name>A0AAV5IP44_9ROSI</name>
<dbReference type="Pfam" id="PF23247">
    <property type="entry name" value="LRR_RPS2"/>
    <property type="match status" value="2"/>
</dbReference>
<dbReference type="EMBL" id="BPVZ01000017">
    <property type="protein sequence ID" value="GKV01669.1"/>
    <property type="molecule type" value="Genomic_DNA"/>
</dbReference>
<evidence type="ECO:0000313" key="4">
    <source>
        <dbReference type="Proteomes" id="UP001054252"/>
    </source>
</evidence>
<dbReference type="InterPro" id="IPR057135">
    <property type="entry name" value="At4g27190-like_LRR"/>
</dbReference>
<dbReference type="Proteomes" id="UP001054252">
    <property type="component" value="Unassembled WGS sequence"/>
</dbReference>
<dbReference type="InterPro" id="IPR050905">
    <property type="entry name" value="Plant_NBS-LRR"/>
</dbReference>
<dbReference type="PANTHER" id="PTHR33463:SF147">
    <property type="entry name" value="NB-ARC DOMAIN-CONTAINING PROTEIN"/>
    <property type="match status" value="1"/>
</dbReference>
<dbReference type="InterPro" id="IPR032675">
    <property type="entry name" value="LRR_dom_sf"/>
</dbReference>
<dbReference type="AlphaFoldDB" id="A0AAV5IP44"/>
<feature type="domain" description="Disease resistance protein At4g27190-like leucine-rich repeats" evidence="2">
    <location>
        <begin position="105"/>
        <end position="254"/>
    </location>
</feature>
<feature type="domain" description="Disease resistance protein At4g27190-like leucine-rich repeats" evidence="2">
    <location>
        <begin position="1"/>
        <end position="78"/>
    </location>
</feature>
<keyword evidence="1" id="KW-0611">Plant defense</keyword>
<protein>
    <recommendedName>
        <fullName evidence="2">Disease resistance protein At4g27190-like leucine-rich repeats domain-containing protein</fullName>
    </recommendedName>
</protein>
<dbReference type="SUPFAM" id="SSF52047">
    <property type="entry name" value="RNI-like"/>
    <property type="match status" value="1"/>
</dbReference>
<organism evidence="3 4">
    <name type="scientific">Rubroshorea leprosula</name>
    <dbReference type="NCBI Taxonomy" id="152421"/>
    <lineage>
        <taxon>Eukaryota</taxon>
        <taxon>Viridiplantae</taxon>
        <taxon>Streptophyta</taxon>
        <taxon>Embryophyta</taxon>
        <taxon>Tracheophyta</taxon>
        <taxon>Spermatophyta</taxon>
        <taxon>Magnoliopsida</taxon>
        <taxon>eudicotyledons</taxon>
        <taxon>Gunneridae</taxon>
        <taxon>Pentapetalae</taxon>
        <taxon>rosids</taxon>
        <taxon>malvids</taxon>
        <taxon>Malvales</taxon>
        <taxon>Dipterocarpaceae</taxon>
        <taxon>Rubroshorea</taxon>
    </lineage>
</organism>
<gene>
    <name evidence="3" type="ORF">SLEP1_g14207</name>
</gene>
<proteinExistence type="predicted"/>
<sequence>MAKCLVQLTYLEIEKCKRMREIIAPENAEEMEDLISFPKLNILRISDLHNLGRFCSGNYSIEFTTLKKLDIENCPELTGFMVNTGTDVTGGLQPLFNEKVAFPSLEQLEISGLKKLRIIWHHQLPADSFCKLKNLSIFSCDKLLNIFPSYMLARLLTSVEELAVVSCGSLKEIFELGELNMEESHAVVNTMLRKLVLVTLPRLKHLWSKNPSGILTLRNLQTVEAFACCNLQNMFPASVALGLQQLEVLKIQGCTMMKEVVALEEGDEAVHRFVLSRLSTLKLRDLPRLKYFYPQKHVIESPMLKDFYLDLRNSFKETEGERLGKFPVQLPLFSIKKV</sequence>
<accession>A0AAV5IP44</accession>
<evidence type="ECO:0000256" key="1">
    <source>
        <dbReference type="ARBA" id="ARBA00022821"/>
    </source>
</evidence>
<evidence type="ECO:0000313" key="3">
    <source>
        <dbReference type="EMBL" id="GKV01669.1"/>
    </source>
</evidence>
<dbReference type="Gene3D" id="3.80.10.10">
    <property type="entry name" value="Ribonuclease Inhibitor"/>
    <property type="match status" value="2"/>
</dbReference>
<dbReference type="PANTHER" id="PTHR33463">
    <property type="entry name" value="NB-ARC DOMAIN-CONTAINING PROTEIN-RELATED"/>
    <property type="match status" value="1"/>
</dbReference>
<evidence type="ECO:0000259" key="2">
    <source>
        <dbReference type="Pfam" id="PF23247"/>
    </source>
</evidence>